<gene>
    <name evidence="2" type="ORF">DWB79_08760</name>
</gene>
<evidence type="ECO:0000256" key="1">
    <source>
        <dbReference type="SAM" id="MobiDB-lite"/>
    </source>
</evidence>
<dbReference type="Proteomes" id="UP000663454">
    <property type="component" value="Chromosome"/>
</dbReference>
<evidence type="ECO:0000313" key="2">
    <source>
        <dbReference type="EMBL" id="QSH97834.1"/>
    </source>
</evidence>
<feature type="compositionally biased region" description="Polar residues" evidence="1">
    <location>
        <begin position="28"/>
        <end position="61"/>
    </location>
</feature>
<reference evidence="2 3" key="1">
    <citation type="submission" date="2018-08" db="EMBL/GenBank/DDBJ databases">
        <authorList>
            <person name="Clegg S.R."/>
            <person name="Carter S.D."/>
            <person name="Radford A.D."/>
            <person name="Darby A."/>
            <person name="Hall N."/>
            <person name="Birtles R."/>
            <person name="Evans N.J."/>
        </authorList>
    </citation>
    <scope>NUCLEOTIDE SEQUENCE [LARGE SCALE GENOMIC DNA]</scope>
    <source>
        <strain evidence="2 3">ATCC 700293</strain>
    </source>
</reference>
<feature type="region of interest" description="Disordered" evidence="1">
    <location>
        <begin position="1"/>
        <end position="67"/>
    </location>
</feature>
<accession>A0ABX7LXW8</accession>
<name>A0ABX7LXW8_TREMD</name>
<organism evidence="2 3">
    <name type="scientific">Treponema medium</name>
    <dbReference type="NCBI Taxonomy" id="58231"/>
    <lineage>
        <taxon>Bacteria</taxon>
        <taxon>Pseudomonadati</taxon>
        <taxon>Spirochaetota</taxon>
        <taxon>Spirochaetia</taxon>
        <taxon>Spirochaetales</taxon>
        <taxon>Treponemataceae</taxon>
        <taxon>Treponema</taxon>
    </lineage>
</organism>
<dbReference type="EMBL" id="CP031393">
    <property type="protein sequence ID" value="QSH97834.1"/>
    <property type="molecule type" value="Genomic_DNA"/>
</dbReference>
<protein>
    <submittedName>
        <fullName evidence="2">Uncharacterized protein</fullName>
    </submittedName>
</protein>
<evidence type="ECO:0000313" key="3">
    <source>
        <dbReference type="Proteomes" id="UP000663454"/>
    </source>
</evidence>
<dbReference type="RefSeq" id="WP_084762291.1">
    <property type="nucleotide sequence ID" value="NZ_CP027017.1"/>
</dbReference>
<proteinExistence type="predicted"/>
<sequence>MIEKHTDSSSYNHSHQKNAKREVKHLTRSSVPDTIFSNKQQATSNKQQATSNKQQATSNKQQADRAA</sequence>
<keyword evidence="3" id="KW-1185">Reference proteome</keyword>